<accession>A0ACB8B8L6</accession>
<evidence type="ECO:0000313" key="2">
    <source>
        <dbReference type="Proteomes" id="UP000790709"/>
    </source>
</evidence>
<protein>
    <submittedName>
        <fullName evidence="1">Uncharacterized protein</fullName>
    </submittedName>
</protein>
<proteinExistence type="predicted"/>
<sequence length="819" mass="90339">MRRIASVFVSKRTDRPTDRSDAPAPASSNEHSAPQRDPSKKKSRVFNSLSRRAVHPTLPQLIASDAANSSASSSSGSTTLPTPDEEHHRLPRTPSKKANWKSWLGGRKPTADTRNDWDFKPDWPPPLPTSALRPPQIDLSNDTDDASSQSDDESDHPEHLAVHAISPQSITKARTNLRTMITNSLLPQYSHPPLLDIPSGTSFPRSSNTSRHLSRIETTASKMHKALLLKRLDDLTRSDEHSIAPLGLRPAVTSRQPSGYNLDEDPCIPPEHVVAHCTGLAKWASRPCYEDRVLVWTREESSGNAICTRISGSGFGVAALEFSGPLETLAGLDADVQDFDPMAEASGEIPQIPVPVASPPKATEPRFSPPISLPAPTEPPPLVTPKPEVKEEASPPPAKRGVRFAEVDKEDQIPLGYVLRIKKKREEKAKFLLEEQKRRAHEEEKRKQEAERRQREAEKREWERERKAWEDEKRKIEEEKRQRAYAEEVHAARARRDASRAGQASSSSSLVRGMEHERSASRETRHSSPARHNSSHSQRGHAPELIVTASLPPYDGSPASSLPPTPGSQRSMSRPPSVYSAHTTSSEDVRARDGRRVSKRNSQAIDPSKHAQVPAFPSPRASLMPYAAPWTHVPPVPPLPQMPAMSVVPAMQFYPMDMPLLPPSPPFMMNQFGNRPRSYNGSQGHSSQSSPRQHTSALPRTNSAEAVHYSNRIATNPYGAYNSHQRRASDEAAAMVTGGAPVVERKVGSQPDLHDRRLSTAHSPPRSPRAYASNSAQQQSRRAPSALAQLQTVPAPSVRPVPMAYPQLPPTNRRQSVIS</sequence>
<organism evidence="1 2">
    <name type="scientific">Leucogyrophana mollusca</name>
    <dbReference type="NCBI Taxonomy" id="85980"/>
    <lineage>
        <taxon>Eukaryota</taxon>
        <taxon>Fungi</taxon>
        <taxon>Dikarya</taxon>
        <taxon>Basidiomycota</taxon>
        <taxon>Agaricomycotina</taxon>
        <taxon>Agaricomycetes</taxon>
        <taxon>Agaricomycetidae</taxon>
        <taxon>Boletales</taxon>
        <taxon>Boletales incertae sedis</taxon>
        <taxon>Leucogyrophana</taxon>
    </lineage>
</organism>
<gene>
    <name evidence="1" type="ORF">BV22DRAFT_701902</name>
</gene>
<comment type="caution">
    <text evidence="1">The sequence shown here is derived from an EMBL/GenBank/DDBJ whole genome shotgun (WGS) entry which is preliminary data.</text>
</comment>
<name>A0ACB8B8L6_9AGAM</name>
<keyword evidence="2" id="KW-1185">Reference proteome</keyword>
<reference evidence="1" key="1">
    <citation type="journal article" date="2021" name="New Phytol.">
        <title>Evolutionary innovations through gain and loss of genes in the ectomycorrhizal Boletales.</title>
        <authorList>
            <person name="Wu G."/>
            <person name="Miyauchi S."/>
            <person name="Morin E."/>
            <person name="Kuo A."/>
            <person name="Drula E."/>
            <person name="Varga T."/>
            <person name="Kohler A."/>
            <person name="Feng B."/>
            <person name="Cao Y."/>
            <person name="Lipzen A."/>
            <person name="Daum C."/>
            <person name="Hundley H."/>
            <person name="Pangilinan J."/>
            <person name="Johnson J."/>
            <person name="Barry K."/>
            <person name="LaButti K."/>
            <person name="Ng V."/>
            <person name="Ahrendt S."/>
            <person name="Min B."/>
            <person name="Choi I.G."/>
            <person name="Park H."/>
            <person name="Plett J.M."/>
            <person name="Magnuson J."/>
            <person name="Spatafora J.W."/>
            <person name="Nagy L.G."/>
            <person name="Henrissat B."/>
            <person name="Grigoriev I.V."/>
            <person name="Yang Z.L."/>
            <person name="Xu J."/>
            <person name="Martin F.M."/>
        </authorList>
    </citation>
    <scope>NUCLEOTIDE SEQUENCE</scope>
    <source>
        <strain evidence="1">KUC20120723A-06</strain>
    </source>
</reference>
<evidence type="ECO:0000313" key="1">
    <source>
        <dbReference type="EMBL" id="KAH7921819.1"/>
    </source>
</evidence>
<dbReference type="EMBL" id="MU266510">
    <property type="protein sequence ID" value="KAH7921819.1"/>
    <property type="molecule type" value="Genomic_DNA"/>
</dbReference>
<dbReference type="Proteomes" id="UP000790709">
    <property type="component" value="Unassembled WGS sequence"/>
</dbReference>